<keyword evidence="2" id="KW-1185">Reference proteome</keyword>
<sequence length="88" mass="10154">MTEYLGRGATVTDSLYTELMNVLRNGIRKKRRGKLAKIVSFHEDPRLTDPPLLWLQLEMLAMKYLSIVHIPTTLFLVISISYESCRSI</sequence>
<dbReference type="EMBL" id="BGZK01001904">
    <property type="protein sequence ID" value="GBP88080.1"/>
    <property type="molecule type" value="Genomic_DNA"/>
</dbReference>
<evidence type="ECO:0000313" key="1">
    <source>
        <dbReference type="EMBL" id="GBP88080.1"/>
    </source>
</evidence>
<proteinExistence type="predicted"/>
<dbReference type="OrthoDB" id="10017160at2759"/>
<dbReference type="Proteomes" id="UP000299102">
    <property type="component" value="Unassembled WGS sequence"/>
</dbReference>
<accession>A0A4C1ZJP3</accession>
<protein>
    <submittedName>
        <fullName evidence="1">Uncharacterized protein</fullName>
    </submittedName>
</protein>
<organism evidence="1 2">
    <name type="scientific">Eumeta variegata</name>
    <name type="common">Bagworm moth</name>
    <name type="synonym">Eumeta japonica</name>
    <dbReference type="NCBI Taxonomy" id="151549"/>
    <lineage>
        <taxon>Eukaryota</taxon>
        <taxon>Metazoa</taxon>
        <taxon>Ecdysozoa</taxon>
        <taxon>Arthropoda</taxon>
        <taxon>Hexapoda</taxon>
        <taxon>Insecta</taxon>
        <taxon>Pterygota</taxon>
        <taxon>Neoptera</taxon>
        <taxon>Endopterygota</taxon>
        <taxon>Lepidoptera</taxon>
        <taxon>Glossata</taxon>
        <taxon>Ditrysia</taxon>
        <taxon>Tineoidea</taxon>
        <taxon>Psychidae</taxon>
        <taxon>Oiketicinae</taxon>
        <taxon>Eumeta</taxon>
    </lineage>
</organism>
<comment type="caution">
    <text evidence="1">The sequence shown here is derived from an EMBL/GenBank/DDBJ whole genome shotgun (WGS) entry which is preliminary data.</text>
</comment>
<evidence type="ECO:0000313" key="2">
    <source>
        <dbReference type="Proteomes" id="UP000299102"/>
    </source>
</evidence>
<gene>
    <name evidence="1" type="ORF">EVAR_58494_1</name>
</gene>
<dbReference type="AlphaFoldDB" id="A0A4C1ZJP3"/>
<reference evidence="1 2" key="1">
    <citation type="journal article" date="2019" name="Commun. Biol.">
        <title>The bagworm genome reveals a unique fibroin gene that provides high tensile strength.</title>
        <authorList>
            <person name="Kono N."/>
            <person name="Nakamura H."/>
            <person name="Ohtoshi R."/>
            <person name="Tomita M."/>
            <person name="Numata K."/>
            <person name="Arakawa K."/>
        </authorList>
    </citation>
    <scope>NUCLEOTIDE SEQUENCE [LARGE SCALE GENOMIC DNA]</scope>
</reference>
<name>A0A4C1ZJP3_EUMVA</name>